<dbReference type="Proteomes" id="UP000076154">
    <property type="component" value="Unassembled WGS sequence"/>
</dbReference>
<dbReference type="AlphaFoldDB" id="A0A369JRV3"/>
<comment type="caution">
    <text evidence="1">The sequence shown here is derived from an EMBL/GenBank/DDBJ whole genome shotgun (WGS) entry which is preliminary data.</text>
</comment>
<sequence length="77" mass="8660">MISGSHLPDPAEQDVEIEPHLHVTNFRAPIIVSAFIRCLEPVLAFVTEESSFNACLRVDCLMLGVKYTFDQNNLVRT</sequence>
<accession>A0A369JRV3</accession>
<evidence type="ECO:0000313" key="2">
    <source>
        <dbReference type="Proteomes" id="UP000076154"/>
    </source>
</evidence>
<proteinExistence type="predicted"/>
<dbReference type="EMBL" id="LUEZ02000043">
    <property type="protein sequence ID" value="RDB24548.1"/>
    <property type="molecule type" value="Genomic_DNA"/>
</dbReference>
<reference evidence="1" key="1">
    <citation type="submission" date="2018-04" db="EMBL/GenBank/DDBJ databases">
        <title>Whole genome sequencing of Hypsizygus marmoreus.</title>
        <authorList>
            <person name="Choi I.-G."/>
            <person name="Min B."/>
            <person name="Kim J.-G."/>
            <person name="Kim S."/>
            <person name="Oh Y.-L."/>
            <person name="Kong W.-S."/>
            <person name="Park H."/>
            <person name="Jeong J."/>
            <person name="Song E.-S."/>
        </authorList>
    </citation>
    <scope>NUCLEOTIDE SEQUENCE [LARGE SCALE GENOMIC DNA]</scope>
    <source>
        <strain evidence="1">51987-8</strain>
    </source>
</reference>
<organism evidence="1 2">
    <name type="scientific">Hypsizygus marmoreus</name>
    <name type="common">White beech mushroom</name>
    <name type="synonym">Agaricus marmoreus</name>
    <dbReference type="NCBI Taxonomy" id="39966"/>
    <lineage>
        <taxon>Eukaryota</taxon>
        <taxon>Fungi</taxon>
        <taxon>Dikarya</taxon>
        <taxon>Basidiomycota</taxon>
        <taxon>Agaricomycotina</taxon>
        <taxon>Agaricomycetes</taxon>
        <taxon>Agaricomycetidae</taxon>
        <taxon>Agaricales</taxon>
        <taxon>Tricholomatineae</taxon>
        <taxon>Lyophyllaceae</taxon>
        <taxon>Hypsizygus</taxon>
    </lineage>
</organism>
<dbReference type="InParanoid" id="A0A369JRV3"/>
<protein>
    <submittedName>
        <fullName evidence="1">Uncharacterized protein</fullName>
    </submittedName>
</protein>
<keyword evidence="2" id="KW-1185">Reference proteome</keyword>
<name>A0A369JRV3_HYPMA</name>
<gene>
    <name evidence="1" type="ORF">Hypma_008329</name>
</gene>
<evidence type="ECO:0000313" key="1">
    <source>
        <dbReference type="EMBL" id="RDB24548.1"/>
    </source>
</evidence>